<dbReference type="NCBIfam" id="NF009044">
    <property type="entry name" value="PRK12378.1"/>
    <property type="match status" value="1"/>
</dbReference>
<evidence type="ECO:0000256" key="5">
    <source>
        <dbReference type="ARBA" id="ARBA00023163"/>
    </source>
</evidence>
<evidence type="ECO:0000256" key="2">
    <source>
        <dbReference type="ARBA" id="ARBA00022490"/>
    </source>
</evidence>
<dbReference type="HAMAP" id="MF_00693">
    <property type="entry name" value="Transcrip_reg_TACO1"/>
    <property type="match status" value="1"/>
</dbReference>
<evidence type="ECO:0000256" key="6">
    <source>
        <dbReference type="HAMAP-Rule" id="MF_00693"/>
    </source>
</evidence>
<dbReference type="InterPro" id="IPR002876">
    <property type="entry name" value="Transcrip_reg_TACO1-like"/>
</dbReference>
<dbReference type="Pfam" id="PF01709">
    <property type="entry name" value="Transcrip_reg"/>
    <property type="match status" value="1"/>
</dbReference>
<dbReference type="Pfam" id="PF20772">
    <property type="entry name" value="TACO1_YebC_N"/>
    <property type="match status" value="1"/>
</dbReference>
<name>A0ABW0KUS2_9BACT</name>
<evidence type="ECO:0000256" key="3">
    <source>
        <dbReference type="ARBA" id="ARBA00023015"/>
    </source>
</evidence>
<evidence type="ECO:0000259" key="8">
    <source>
        <dbReference type="Pfam" id="PF20772"/>
    </source>
</evidence>
<comment type="similarity">
    <text evidence="1 6">Belongs to the TACO1 family.</text>
</comment>
<dbReference type="InterPro" id="IPR029072">
    <property type="entry name" value="YebC-like"/>
</dbReference>
<evidence type="ECO:0000259" key="7">
    <source>
        <dbReference type="Pfam" id="PF01709"/>
    </source>
</evidence>
<dbReference type="GO" id="GO:0003677">
    <property type="term" value="F:DNA binding"/>
    <property type="evidence" value="ECO:0007669"/>
    <property type="project" value="UniProtKB-KW"/>
</dbReference>
<evidence type="ECO:0000256" key="1">
    <source>
        <dbReference type="ARBA" id="ARBA00008724"/>
    </source>
</evidence>
<dbReference type="EMBL" id="JBHSMQ010000008">
    <property type="protein sequence ID" value="MFC5457179.1"/>
    <property type="molecule type" value="Genomic_DNA"/>
</dbReference>
<dbReference type="SUPFAM" id="SSF75625">
    <property type="entry name" value="YebC-like"/>
    <property type="match status" value="1"/>
</dbReference>
<keyword evidence="3 6" id="KW-0805">Transcription regulation</keyword>
<dbReference type="Gene3D" id="1.10.10.200">
    <property type="match status" value="1"/>
</dbReference>
<evidence type="ECO:0000256" key="4">
    <source>
        <dbReference type="ARBA" id="ARBA00023125"/>
    </source>
</evidence>
<feature type="domain" description="TACO1/YebC-like N-terminal" evidence="8">
    <location>
        <begin position="20"/>
        <end position="91"/>
    </location>
</feature>
<dbReference type="InterPro" id="IPR017856">
    <property type="entry name" value="Integrase-like_N"/>
</dbReference>
<evidence type="ECO:0000313" key="9">
    <source>
        <dbReference type="EMBL" id="MFC5457179.1"/>
    </source>
</evidence>
<dbReference type="NCBIfam" id="TIGR01033">
    <property type="entry name" value="YebC/PmpR family DNA-binding transcriptional regulator"/>
    <property type="match status" value="1"/>
</dbReference>
<keyword evidence="5 6" id="KW-0804">Transcription</keyword>
<dbReference type="RefSeq" id="WP_377170193.1">
    <property type="nucleotide sequence ID" value="NZ_JBHSMQ010000008.1"/>
</dbReference>
<dbReference type="Proteomes" id="UP001596052">
    <property type="component" value="Unassembled WGS sequence"/>
</dbReference>
<comment type="caution">
    <text evidence="9">The sequence shown here is derived from an EMBL/GenBank/DDBJ whole genome shotgun (WGS) entry which is preliminary data.</text>
</comment>
<proteinExistence type="inferred from homology"/>
<dbReference type="Gene3D" id="3.30.70.980">
    <property type="match status" value="2"/>
</dbReference>
<keyword evidence="4 6" id="KW-0238">DNA-binding</keyword>
<dbReference type="InterPro" id="IPR026564">
    <property type="entry name" value="Transcrip_reg_TACO1-like_dom3"/>
</dbReference>
<gene>
    <name evidence="9" type="ORF">ACFQDI_20085</name>
</gene>
<comment type="subcellular location">
    <subcellularLocation>
        <location evidence="6">Cytoplasm</location>
    </subcellularLocation>
</comment>
<dbReference type="InterPro" id="IPR049083">
    <property type="entry name" value="TACO1_YebC_N"/>
</dbReference>
<keyword evidence="2 6" id="KW-0963">Cytoplasm</keyword>
<dbReference type="InterPro" id="IPR048300">
    <property type="entry name" value="TACO1_YebC-like_2nd/3rd_dom"/>
</dbReference>
<feature type="domain" description="TACO1/YebC-like second and third" evidence="7">
    <location>
        <begin position="98"/>
        <end position="253"/>
    </location>
</feature>
<dbReference type="NCBIfam" id="NF001030">
    <property type="entry name" value="PRK00110.1"/>
    <property type="match status" value="1"/>
</dbReference>
<reference evidence="10" key="1">
    <citation type="journal article" date="2019" name="Int. J. Syst. Evol. Microbiol.">
        <title>The Global Catalogue of Microorganisms (GCM) 10K type strain sequencing project: providing services to taxonomists for standard genome sequencing and annotation.</title>
        <authorList>
            <consortium name="The Broad Institute Genomics Platform"/>
            <consortium name="The Broad Institute Genome Sequencing Center for Infectious Disease"/>
            <person name="Wu L."/>
            <person name="Ma J."/>
        </authorList>
    </citation>
    <scope>NUCLEOTIDE SEQUENCE [LARGE SCALE GENOMIC DNA]</scope>
    <source>
        <strain evidence="10">CGMCC 4.1469</strain>
    </source>
</reference>
<protein>
    <recommendedName>
        <fullName evidence="6">Probable transcriptional regulatory protein ACFQDI_20085</fullName>
    </recommendedName>
</protein>
<evidence type="ECO:0000313" key="10">
    <source>
        <dbReference type="Proteomes" id="UP001596052"/>
    </source>
</evidence>
<dbReference type="PANTHER" id="PTHR12532:SF6">
    <property type="entry name" value="TRANSCRIPTIONAL REGULATORY PROTEIN YEBC-RELATED"/>
    <property type="match status" value="1"/>
</dbReference>
<sequence>MAASVRGIPQDIALIMAGHNKWSKIKRGKAITDAKRGNAFSKLSKEITLAAKHGGGNIDMNARLRSAVLAARAANMPNDNIDRAIKKGTGELGGAQIEEVLYEAYAPGGVAMMIEIVTDNRNRSFNDIRVLLSKNSGTLADSGSVAYMFQRRGEIRLDKAAATEDQIMETALDAGAEDIQEDGDEWIVYTATDQLFQVNSALREKGLASRSQKLIYQPQTTVTISDVETAKSLIRLYDVLDDYDDSQNIHANFEIDDAIADQLD</sequence>
<organism evidence="9 10">
    <name type="scientific">Prosthecobacter fluviatilis</name>
    <dbReference type="NCBI Taxonomy" id="445931"/>
    <lineage>
        <taxon>Bacteria</taxon>
        <taxon>Pseudomonadati</taxon>
        <taxon>Verrucomicrobiota</taxon>
        <taxon>Verrucomicrobiia</taxon>
        <taxon>Verrucomicrobiales</taxon>
        <taxon>Verrucomicrobiaceae</taxon>
        <taxon>Prosthecobacter</taxon>
    </lineage>
</organism>
<dbReference type="PANTHER" id="PTHR12532">
    <property type="entry name" value="TRANSLATIONAL ACTIVATOR OF CYTOCHROME C OXIDASE 1"/>
    <property type="match status" value="1"/>
</dbReference>
<keyword evidence="10" id="KW-1185">Reference proteome</keyword>
<accession>A0ABW0KUS2</accession>